<dbReference type="InterPro" id="IPR036689">
    <property type="entry name" value="ESAT-6-like_sf"/>
</dbReference>
<dbReference type="EMBL" id="CP032514">
    <property type="protein sequence ID" value="AYD88942.1"/>
    <property type="molecule type" value="Genomic_DNA"/>
</dbReference>
<accession>A0ABN5PQ46</accession>
<dbReference type="Gene3D" id="1.10.287.1060">
    <property type="entry name" value="ESAT-6-like"/>
    <property type="match status" value="1"/>
</dbReference>
<reference evidence="1 2" key="1">
    <citation type="submission" date="2018-09" db="EMBL/GenBank/DDBJ databases">
        <authorList>
            <person name="Li J."/>
        </authorList>
    </citation>
    <scope>NUCLEOTIDE SEQUENCE [LARGE SCALE GENOMIC DNA]</scope>
    <source>
        <strain evidence="1 2">2129</strain>
    </source>
</reference>
<dbReference type="Proteomes" id="UP000273001">
    <property type="component" value="Chromosome"/>
</dbReference>
<dbReference type="InterPro" id="IPR010310">
    <property type="entry name" value="T7SS_ESAT-6-like"/>
</dbReference>
<proteinExistence type="predicted"/>
<organism evidence="1 2">
    <name type="scientific">Actinomyces lilanjuaniae</name>
    <dbReference type="NCBI Taxonomy" id="2321394"/>
    <lineage>
        <taxon>Bacteria</taxon>
        <taxon>Bacillati</taxon>
        <taxon>Actinomycetota</taxon>
        <taxon>Actinomycetes</taxon>
        <taxon>Actinomycetales</taxon>
        <taxon>Actinomycetaceae</taxon>
        <taxon>Actinomyces</taxon>
    </lineage>
</organism>
<sequence length="164" mass="16925">MFMCPAFTGLSGNAATTTSGGDQVGPALRGRWPGPHNPMTHTRELNTPEKGRASVSENLAAGSGTLVNAANTVSTHRAEQKTIASRVSDASAQSQAGWKGVGATAVTQVVTQWMEAANRIDRALNSLEEALRSTDKSYQATEEEAASAAAQIGASVGTYHGLPG</sequence>
<dbReference type="NCBIfam" id="TIGR03930">
    <property type="entry name" value="WXG100_ESAT6"/>
    <property type="match status" value="1"/>
</dbReference>
<dbReference type="SUPFAM" id="SSF140453">
    <property type="entry name" value="EsxAB dimer-like"/>
    <property type="match status" value="1"/>
</dbReference>
<evidence type="ECO:0000313" key="2">
    <source>
        <dbReference type="Proteomes" id="UP000273001"/>
    </source>
</evidence>
<keyword evidence="2" id="KW-1185">Reference proteome</keyword>
<protein>
    <submittedName>
        <fullName evidence="1">WXG100 family type VII secretion target</fullName>
    </submittedName>
</protein>
<evidence type="ECO:0000313" key="1">
    <source>
        <dbReference type="EMBL" id="AYD88942.1"/>
    </source>
</evidence>
<gene>
    <name evidence="1" type="ORF">D5R93_00695</name>
</gene>
<dbReference type="Pfam" id="PF06013">
    <property type="entry name" value="WXG100"/>
    <property type="match status" value="1"/>
</dbReference>
<name>A0ABN5PQ46_9ACTO</name>